<dbReference type="PROSITE" id="PS50878">
    <property type="entry name" value="RT_POL"/>
    <property type="match status" value="1"/>
</dbReference>
<evidence type="ECO:0000313" key="2">
    <source>
        <dbReference type="EMBL" id="KFD60163.1"/>
    </source>
</evidence>
<accession>A0A085MSG7</accession>
<dbReference type="InterPro" id="IPR000477">
    <property type="entry name" value="RT_dom"/>
</dbReference>
<proteinExistence type="predicted"/>
<reference evidence="2" key="1">
    <citation type="journal article" date="2014" name="Nat. Genet.">
        <title>Genome and transcriptome of the porcine whipworm Trichuris suis.</title>
        <authorList>
            <person name="Jex A.R."/>
            <person name="Nejsum P."/>
            <person name="Schwarz E.M."/>
            <person name="Hu L."/>
            <person name="Young N.D."/>
            <person name="Hall R.S."/>
            <person name="Korhonen P.K."/>
            <person name="Liao S."/>
            <person name="Thamsborg S."/>
            <person name="Xia J."/>
            <person name="Xu P."/>
            <person name="Wang S."/>
            <person name="Scheerlinck J.P."/>
            <person name="Hofmann A."/>
            <person name="Sternberg P.W."/>
            <person name="Wang J."/>
            <person name="Gasser R.B."/>
        </authorList>
    </citation>
    <scope>NUCLEOTIDE SEQUENCE [LARGE SCALE GENOMIC DNA]</scope>
    <source>
        <strain evidence="2">DCEP-RM93F</strain>
    </source>
</reference>
<organism evidence="2">
    <name type="scientific">Trichuris suis</name>
    <name type="common">pig whipworm</name>
    <dbReference type="NCBI Taxonomy" id="68888"/>
    <lineage>
        <taxon>Eukaryota</taxon>
        <taxon>Metazoa</taxon>
        <taxon>Ecdysozoa</taxon>
        <taxon>Nematoda</taxon>
        <taxon>Enoplea</taxon>
        <taxon>Dorylaimia</taxon>
        <taxon>Trichinellida</taxon>
        <taxon>Trichuridae</taxon>
        <taxon>Trichuris</taxon>
    </lineage>
</organism>
<dbReference type="PANTHER" id="PTHR21301">
    <property type="entry name" value="REVERSE TRANSCRIPTASE"/>
    <property type="match status" value="1"/>
</dbReference>
<gene>
    <name evidence="2" type="ORF">M514_27666</name>
</gene>
<feature type="domain" description="Reverse transcriptase" evidence="1">
    <location>
        <begin position="1"/>
        <end position="76"/>
    </location>
</feature>
<dbReference type="PANTHER" id="PTHR21301:SF11">
    <property type="entry name" value="GIY-YIG DOMAIN-CONTAINING PROTEIN"/>
    <property type="match status" value="1"/>
</dbReference>
<dbReference type="EMBL" id="KL367690">
    <property type="protein sequence ID" value="KFD60163.1"/>
    <property type="molecule type" value="Genomic_DNA"/>
</dbReference>
<dbReference type="Proteomes" id="UP000030758">
    <property type="component" value="Unassembled WGS sequence"/>
</dbReference>
<sequence length="76" mass="8699">MGSRLSPILLEVFMEHLERAAFATVDSDVSPSFFKRYVDDIFASITAGKEEVFLEHLNKLLHGKIELTMEKQSNNR</sequence>
<evidence type="ECO:0000259" key="1">
    <source>
        <dbReference type="PROSITE" id="PS50878"/>
    </source>
</evidence>
<dbReference type="AlphaFoldDB" id="A0A085MSG7"/>
<name>A0A085MSG7_9BILA</name>
<protein>
    <recommendedName>
        <fullName evidence="1">Reverse transcriptase domain-containing protein</fullName>
    </recommendedName>
</protein>